<gene>
    <name evidence="2" type="ORF">OCS_02301</name>
</gene>
<reference evidence="2 3" key="1">
    <citation type="journal article" date="2013" name="Chin. Sci. Bull.">
        <title>Genome survey uncovers the secrets of sex and lifestyle in caterpillar fungus.</title>
        <authorList>
            <person name="Hu X."/>
            <person name="Zhang Y."/>
            <person name="Xiao G."/>
            <person name="Zheng P."/>
            <person name="Xia Y."/>
            <person name="Zhang X."/>
            <person name="St Leger R.J."/>
            <person name="Liu X."/>
            <person name="Wang C."/>
        </authorList>
    </citation>
    <scope>NUCLEOTIDE SEQUENCE [LARGE SCALE GENOMIC DNA]</scope>
    <source>
        <strain evidence="3">Co18 / CGMCC 3.14243</strain>
        <tissue evidence="2">Fruit-body</tissue>
    </source>
</reference>
<feature type="region of interest" description="Disordered" evidence="1">
    <location>
        <begin position="1"/>
        <end position="31"/>
    </location>
</feature>
<dbReference type="OrthoDB" id="4923327at2759"/>
<evidence type="ECO:0000313" key="3">
    <source>
        <dbReference type="Proteomes" id="UP000019374"/>
    </source>
</evidence>
<feature type="compositionally biased region" description="Polar residues" evidence="1">
    <location>
        <begin position="574"/>
        <end position="590"/>
    </location>
</feature>
<proteinExistence type="predicted"/>
<dbReference type="Proteomes" id="UP000019374">
    <property type="component" value="Unassembled WGS sequence"/>
</dbReference>
<name>T5AHB0_OPHSC</name>
<protein>
    <submittedName>
        <fullName evidence="2">Uncharacterized protein</fullName>
    </submittedName>
</protein>
<accession>T5AHB0</accession>
<dbReference type="AlphaFoldDB" id="T5AHB0"/>
<dbReference type="eggNOG" id="ENOG502SJYB">
    <property type="taxonomic scope" value="Eukaryota"/>
</dbReference>
<feature type="region of interest" description="Disordered" evidence="1">
    <location>
        <begin position="91"/>
        <end position="133"/>
    </location>
</feature>
<sequence length="590" mass="64321">MASVCNLKRSRVDDCSQDNRQTKRHKSAPGHRAAIFPPSFWDDLSKVWLTTRALRELDRRNKHRPATPEASGRFATKDLARFARQGGPDLRRLRGFLEPNGPVVMDSTPSTSSRGGRTPLTKATTPGTRGGKSSAYSNNFHQHLIDHNVYPVWYRYADDFPDAEPRNLDKIQDELLAERASLSPSQFPQSTFQDFKQSSYEVTLETDVMATVLPVICGSSDIPNKQNVLFTELNPITTHKAVKPKPDFFDGARLQDLGPELRNDQIVRSTVIPTKHHNVPVAPNFFLEAKSPSGGAGVVQRQACYDGAYGARALHALQNYGETEPTYDGNAYAYSSTYHSGTLRLYAHHVTEPSTGEGRPEYHMTQAGAYGLDHNRQAFMDGVKAFRNARDMAKQHRDIFIQAANAKAAQAATMDPADVTGAREEVPASREMLESAGGLDSLVWQYTDDALQAQIADISNCPPQDDAGTADPQIADISNCPPQDDAEKADPQIADISNCPPQDDAGTAAMTRHLGIGMEGDSQIPSQEPAVLDCSTALGTNQRPPKRPRQSVSPPNSKRTQSSMSGTSPSTGPRTVQSAAPTQSGSSESH</sequence>
<dbReference type="EMBL" id="KE652379">
    <property type="protein sequence ID" value="EQL01984.1"/>
    <property type="molecule type" value="Genomic_DNA"/>
</dbReference>
<feature type="compositionally biased region" description="Low complexity" evidence="1">
    <location>
        <begin position="107"/>
        <end position="119"/>
    </location>
</feature>
<feature type="region of interest" description="Disordered" evidence="1">
    <location>
        <begin position="459"/>
        <end position="507"/>
    </location>
</feature>
<feature type="compositionally biased region" description="Low complexity" evidence="1">
    <location>
        <begin position="562"/>
        <end position="573"/>
    </location>
</feature>
<organism evidence="2 3">
    <name type="scientific">Ophiocordyceps sinensis (strain Co18 / CGMCC 3.14243)</name>
    <name type="common">Yarsagumba caterpillar fungus</name>
    <name type="synonym">Hirsutella sinensis</name>
    <dbReference type="NCBI Taxonomy" id="911162"/>
    <lineage>
        <taxon>Eukaryota</taxon>
        <taxon>Fungi</taxon>
        <taxon>Dikarya</taxon>
        <taxon>Ascomycota</taxon>
        <taxon>Pezizomycotina</taxon>
        <taxon>Sordariomycetes</taxon>
        <taxon>Hypocreomycetidae</taxon>
        <taxon>Hypocreales</taxon>
        <taxon>Ophiocordycipitaceae</taxon>
        <taxon>Ophiocordyceps</taxon>
    </lineage>
</organism>
<evidence type="ECO:0000256" key="1">
    <source>
        <dbReference type="SAM" id="MobiDB-lite"/>
    </source>
</evidence>
<feature type="region of interest" description="Disordered" evidence="1">
    <location>
        <begin position="535"/>
        <end position="590"/>
    </location>
</feature>
<dbReference type="HOGENOM" id="CLU_023878_2_0_1"/>
<feature type="compositionally biased region" description="Polar residues" evidence="1">
    <location>
        <begin position="550"/>
        <end position="561"/>
    </location>
</feature>
<evidence type="ECO:0000313" key="2">
    <source>
        <dbReference type="EMBL" id="EQL01984.1"/>
    </source>
</evidence>